<dbReference type="AlphaFoldDB" id="A0A438HNR2"/>
<proteinExistence type="predicted"/>
<evidence type="ECO:0000313" key="3">
    <source>
        <dbReference type="Proteomes" id="UP000288805"/>
    </source>
</evidence>
<accession>A0A438HNR2</accession>
<evidence type="ECO:0000256" key="1">
    <source>
        <dbReference type="SAM" id="MobiDB-lite"/>
    </source>
</evidence>
<reference evidence="2 3" key="1">
    <citation type="journal article" date="2018" name="PLoS Genet.">
        <title>Population sequencing reveals clonal diversity and ancestral inbreeding in the grapevine cultivar Chardonnay.</title>
        <authorList>
            <person name="Roach M.J."/>
            <person name="Johnson D.L."/>
            <person name="Bohlmann J."/>
            <person name="van Vuuren H.J."/>
            <person name="Jones S.J."/>
            <person name="Pretorius I.S."/>
            <person name="Schmidt S.A."/>
            <person name="Borneman A.R."/>
        </authorList>
    </citation>
    <scope>NUCLEOTIDE SEQUENCE [LARGE SCALE GENOMIC DNA]</scope>
    <source>
        <strain evidence="3">cv. Chardonnay</strain>
        <tissue evidence="2">Leaf</tissue>
    </source>
</reference>
<organism evidence="2 3">
    <name type="scientific">Vitis vinifera</name>
    <name type="common">Grape</name>
    <dbReference type="NCBI Taxonomy" id="29760"/>
    <lineage>
        <taxon>Eukaryota</taxon>
        <taxon>Viridiplantae</taxon>
        <taxon>Streptophyta</taxon>
        <taxon>Embryophyta</taxon>
        <taxon>Tracheophyta</taxon>
        <taxon>Spermatophyta</taxon>
        <taxon>Magnoliopsida</taxon>
        <taxon>eudicotyledons</taxon>
        <taxon>Gunneridae</taxon>
        <taxon>Pentapetalae</taxon>
        <taxon>rosids</taxon>
        <taxon>Vitales</taxon>
        <taxon>Vitaceae</taxon>
        <taxon>Viteae</taxon>
        <taxon>Vitis</taxon>
    </lineage>
</organism>
<evidence type="ECO:0000313" key="2">
    <source>
        <dbReference type="EMBL" id="RVW86145.1"/>
    </source>
</evidence>
<gene>
    <name evidence="2" type="ORF">CK203_037961</name>
</gene>
<dbReference type="Proteomes" id="UP000288805">
    <property type="component" value="Unassembled WGS sequence"/>
</dbReference>
<feature type="region of interest" description="Disordered" evidence="1">
    <location>
        <begin position="94"/>
        <end position="114"/>
    </location>
</feature>
<dbReference type="EMBL" id="QGNW01000197">
    <property type="protein sequence ID" value="RVW86145.1"/>
    <property type="molecule type" value="Genomic_DNA"/>
</dbReference>
<sequence length="245" mass="27253">MSDLLYIPIELFSSHQDGPDVLVAISRHISPFLLWSRSFSHGAIAIFFIQLRDIIRITGPSINDLCQDEPSKEPDLWVLTISLPMTLQALAKETLLPGPKSKNKGDNLGVRDGTAENTSLFKPFNKHRKWKKSLATHRRIFNGGVHVATLNQPTKVSSSSSRRSALGNGDMMTQQEQLVDNGKKDADLSPYISTSPVSNNNRGSKLQKNRESFLDVHASDEERGATPLKGDFVCDCWVYSLCCQQ</sequence>
<name>A0A438HNR2_VITVI</name>
<protein>
    <submittedName>
        <fullName evidence="2">Uncharacterized protein</fullName>
    </submittedName>
</protein>
<comment type="caution">
    <text evidence="2">The sequence shown here is derived from an EMBL/GenBank/DDBJ whole genome shotgun (WGS) entry which is preliminary data.</text>
</comment>